<name>A0A6M3IHZ7_9ZZZZ</name>
<proteinExistence type="predicted"/>
<organism evidence="1">
    <name type="scientific">viral metagenome</name>
    <dbReference type="NCBI Taxonomy" id="1070528"/>
    <lineage>
        <taxon>unclassified sequences</taxon>
        <taxon>metagenomes</taxon>
        <taxon>organismal metagenomes</taxon>
    </lineage>
</organism>
<dbReference type="AlphaFoldDB" id="A0A6M3IHZ7"/>
<dbReference type="EMBL" id="MT141199">
    <property type="protein sequence ID" value="QJA56092.1"/>
    <property type="molecule type" value="Genomic_DNA"/>
</dbReference>
<accession>A0A6M3IHZ7</accession>
<gene>
    <name evidence="1" type="ORF">MM415B01929_0015</name>
</gene>
<protein>
    <submittedName>
        <fullName evidence="1">Uncharacterized protein</fullName>
    </submittedName>
</protein>
<evidence type="ECO:0000313" key="1">
    <source>
        <dbReference type="EMBL" id="QJA56092.1"/>
    </source>
</evidence>
<sequence>MDFEALAQKRDSADLLLRAFTWSKLNVRWGSITNITFMRIMESCVCPAKVVKLTQPAPMPHWIGEN</sequence>
<reference evidence="1" key="1">
    <citation type="submission" date="2020-03" db="EMBL/GenBank/DDBJ databases">
        <title>The deep terrestrial virosphere.</title>
        <authorList>
            <person name="Holmfeldt K."/>
            <person name="Nilsson E."/>
            <person name="Simone D."/>
            <person name="Lopez-Fernandez M."/>
            <person name="Wu X."/>
            <person name="de Brujin I."/>
            <person name="Lundin D."/>
            <person name="Andersson A."/>
            <person name="Bertilsson S."/>
            <person name="Dopson M."/>
        </authorList>
    </citation>
    <scope>NUCLEOTIDE SEQUENCE</scope>
    <source>
        <strain evidence="1">MM415B01929</strain>
    </source>
</reference>